<comment type="function">
    <text evidence="8 10">Metal-dependent phosphatase that shows phosphatase activity against several substrates, including fructose-1-phosphate and fructose-6-phosphate. Its preference for fructose-1-phosphate, a strong glycating agent that causes DNA damage rather than a canonical yeast metabolite, suggests a damage-control function in hexose phosphate metabolism. Has also been shown to have O-methyltransferase activity that methylates glutamate residues of target proteins to form gamma-glutamyl methyl ester residues. Possibly methylates PCNA, suggesting it is involved in the DNA damage response.</text>
</comment>
<dbReference type="AlphaFoldDB" id="A0AAW1CB04"/>
<evidence type="ECO:0000313" key="13">
    <source>
        <dbReference type="Proteomes" id="UP001474421"/>
    </source>
</evidence>
<feature type="domain" description="Damage-control phosphatase ARMT1-like metal-binding" evidence="11">
    <location>
        <begin position="28"/>
        <end position="196"/>
    </location>
</feature>
<evidence type="ECO:0000256" key="3">
    <source>
        <dbReference type="ARBA" id="ARBA00009519"/>
    </source>
</evidence>
<dbReference type="InterPro" id="IPR039763">
    <property type="entry name" value="ARMT1"/>
</dbReference>
<keyword evidence="7 10" id="KW-0464">Manganese</keyword>
<dbReference type="GO" id="GO:0051998">
    <property type="term" value="F:protein carboxyl O-methyltransferase activity"/>
    <property type="evidence" value="ECO:0007669"/>
    <property type="project" value="UniProtKB-UniRule"/>
</dbReference>
<keyword evidence="5 10" id="KW-0479">Metal-binding</keyword>
<proteinExistence type="inferred from homology"/>
<keyword evidence="10" id="KW-0808">Transferase</keyword>
<dbReference type="InterPro" id="IPR002791">
    <property type="entry name" value="ARMT1-like_metal-bd"/>
</dbReference>
<gene>
    <name evidence="12" type="ORF">NXF25_002849</name>
</gene>
<dbReference type="GO" id="GO:0016791">
    <property type="term" value="F:phosphatase activity"/>
    <property type="evidence" value="ECO:0007669"/>
    <property type="project" value="TreeGrafter"/>
</dbReference>
<comment type="catalytic activity">
    <reaction evidence="2 10">
        <text>beta-D-fructose 1-phosphate + H2O = D-fructose + phosphate</text>
        <dbReference type="Rhea" id="RHEA:35603"/>
        <dbReference type="ChEBI" id="CHEBI:15377"/>
        <dbReference type="ChEBI" id="CHEBI:37721"/>
        <dbReference type="ChEBI" id="CHEBI:43474"/>
        <dbReference type="ChEBI" id="CHEBI:138881"/>
    </reaction>
</comment>
<evidence type="ECO:0000256" key="2">
    <source>
        <dbReference type="ARBA" id="ARBA00001326"/>
    </source>
</evidence>
<comment type="caution">
    <text evidence="12">The sequence shown here is derived from an EMBL/GenBank/DDBJ whole genome shotgun (WGS) entry which is preliminary data.</text>
</comment>
<evidence type="ECO:0000256" key="4">
    <source>
        <dbReference type="ARBA" id="ARBA00022596"/>
    </source>
</evidence>
<comment type="domain">
    <text evidence="10">Subfamily III proteins have a conserved RTxK motif about 40-50 residues from the C-terminus; the threonine may be replaced by serine or cysteine.</text>
</comment>
<dbReference type="InterPro" id="IPR036075">
    <property type="entry name" value="ARMT-1-like_metal-bd_sf"/>
</dbReference>
<name>A0AAW1CB04_CROAD</name>
<accession>A0AAW1CB04</accession>
<evidence type="ECO:0000256" key="10">
    <source>
        <dbReference type="RuleBase" id="RU367030"/>
    </source>
</evidence>
<dbReference type="GO" id="GO:0032259">
    <property type="term" value="P:methylation"/>
    <property type="evidence" value="ECO:0007669"/>
    <property type="project" value="UniProtKB-KW"/>
</dbReference>
<sequence length="214" mass="24756">MIKMAAPQLVGLPASLAGKIKGSFAYNTIKDRLPLIVTRVVDTLHRHKHEFFEEHGEKGIEAEKKAIAYLSKLRNELQTDKPLIALNDNLPDTHLWNQYLEYHKNVSNEPPSWFQSPWLYTECYMYRRIHEAIIQSPPISNYDVFKEEKNHAFFESQQAMIVLSTCLQEMLKNRDDLDEKHLKEEFCKLIQVSLWGSASLGDRLLEIVVGSAET</sequence>
<dbReference type="EC" id="3.1.3.-" evidence="10"/>
<evidence type="ECO:0000259" key="11">
    <source>
        <dbReference type="Pfam" id="PF01937"/>
    </source>
</evidence>
<protein>
    <recommendedName>
        <fullName evidence="10">Sugar phosphate phosphatase</fullName>
        <ecNumber evidence="10">2.1.1.-</ecNumber>
        <ecNumber evidence="10">3.1.3.-</ecNumber>
    </recommendedName>
</protein>
<dbReference type="FunFam" id="1.20.930.60:FF:000001">
    <property type="entry name" value="protein-glutamate O-methyltransferase isoform X1"/>
    <property type="match status" value="1"/>
</dbReference>
<evidence type="ECO:0000313" key="12">
    <source>
        <dbReference type="EMBL" id="KAK9411674.1"/>
    </source>
</evidence>
<evidence type="ECO:0000256" key="1">
    <source>
        <dbReference type="ARBA" id="ARBA00000807"/>
    </source>
</evidence>
<evidence type="ECO:0000256" key="5">
    <source>
        <dbReference type="ARBA" id="ARBA00022723"/>
    </source>
</evidence>
<dbReference type="Pfam" id="PF01937">
    <property type="entry name" value="ARMT1-like_dom"/>
    <property type="match status" value="1"/>
</dbReference>
<dbReference type="PANTHER" id="PTHR12260">
    <property type="entry name" value="DAMAGE-CONTROL PHOSPHATASE ARMT1"/>
    <property type="match status" value="1"/>
</dbReference>
<comment type="cofactor">
    <cofactor evidence="10">
        <name>Mn(2+)</name>
        <dbReference type="ChEBI" id="CHEBI:29035"/>
    </cofactor>
    <cofactor evidence="10">
        <name>Ni(2+)</name>
        <dbReference type="ChEBI" id="CHEBI:49786"/>
    </cofactor>
</comment>
<dbReference type="PANTHER" id="PTHR12260:SF6">
    <property type="entry name" value="DAMAGE-CONTROL PHOSPHATASE ARMT1"/>
    <property type="match status" value="1"/>
</dbReference>
<dbReference type="EC" id="2.1.1.-" evidence="10"/>
<comment type="similarity">
    <text evidence="3 10">Belongs to the damage-control phosphatase family. Sugar phosphate phosphatase III subfamily.</text>
</comment>
<dbReference type="GO" id="GO:0005634">
    <property type="term" value="C:nucleus"/>
    <property type="evidence" value="ECO:0007669"/>
    <property type="project" value="TreeGrafter"/>
</dbReference>
<dbReference type="GO" id="GO:0006974">
    <property type="term" value="P:DNA damage response"/>
    <property type="evidence" value="ECO:0007669"/>
    <property type="project" value="TreeGrafter"/>
</dbReference>
<evidence type="ECO:0000256" key="7">
    <source>
        <dbReference type="ARBA" id="ARBA00023211"/>
    </source>
</evidence>
<comment type="catalytic activity">
    <reaction evidence="9 10">
        <text>beta-D-fructose 6-phosphate = dihydroxyacetone + D-glyceraldehyde 3-phosphate</text>
        <dbReference type="Rhea" id="RHEA:28002"/>
        <dbReference type="ChEBI" id="CHEBI:16016"/>
        <dbReference type="ChEBI" id="CHEBI:57634"/>
        <dbReference type="ChEBI" id="CHEBI:59776"/>
    </reaction>
</comment>
<dbReference type="Gene3D" id="1.20.930.60">
    <property type="match status" value="1"/>
</dbReference>
<dbReference type="SUPFAM" id="SSF111321">
    <property type="entry name" value="AF1104-like"/>
    <property type="match status" value="1"/>
</dbReference>
<organism evidence="12 13">
    <name type="scientific">Crotalus adamanteus</name>
    <name type="common">Eastern diamondback rattlesnake</name>
    <dbReference type="NCBI Taxonomy" id="8729"/>
    <lineage>
        <taxon>Eukaryota</taxon>
        <taxon>Metazoa</taxon>
        <taxon>Chordata</taxon>
        <taxon>Craniata</taxon>
        <taxon>Vertebrata</taxon>
        <taxon>Euteleostomi</taxon>
        <taxon>Lepidosauria</taxon>
        <taxon>Squamata</taxon>
        <taxon>Bifurcata</taxon>
        <taxon>Unidentata</taxon>
        <taxon>Episquamata</taxon>
        <taxon>Toxicofera</taxon>
        <taxon>Serpentes</taxon>
        <taxon>Colubroidea</taxon>
        <taxon>Viperidae</taxon>
        <taxon>Crotalinae</taxon>
        <taxon>Crotalus</taxon>
    </lineage>
</organism>
<comment type="catalytic activity">
    <reaction evidence="1 10">
        <text>L-glutamyl-[protein] + S-adenosyl-L-methionine = [protein]-L-glutamate 5-O-methyl ester + S-adenosyl-L-homocysteine</text>
        <dbReference type="Rhea" id="RHEA:24452"/>
        <dbReference type="Rhea" id="RHEA-COMP:10208"/>
        <dbReference type="Rhea" id="RHEA-COMP:10311"/>
        <dbReference type="ChEBI" id="CHEBI:29973"/>
        <dbReference type="ChEBI" id="CHEBI:57856"/>
        <dbReference type="ChEBI" id="CHEBI:59789"/>
        <dbReference type="ChEBI" id="CHEBI:82795"/>
    </reaction>
</comment>
<dbReference type="GO" id="GO:0046872">
    <property type="term" value="F:metal ion binding"/>
    <property type="evidence" value="ECO:0007669"/>
    <property type="project" value="UniProtKB-UniRule"/>
</dbReference>
<dbReference type="Proteomes" id="UP001474421">
    <property type="component" value="Unassembled WGS sequence"/>
</dbReference>
<keyword evidence="13" id="KW-1185">Reference proteome</keyword>
<keyword evidence="10" id="KW-0489">Methyltransferase</keyword>
<keyword evidence="6 10" id="KW-0378">Hydrolase</keyword>
<evidence type="ECO:0000256" key="8">
    <source>
        <dbReference type="ARBA" id="ARBA00045980"/>
    </source>
</evidence>
<evidence type="ECO:0000256" key="6">
    <source>
        <dbReference type="ARBA" id="ARBA00022801"/>
    </source>
</evidence>
<evidence type="ECO:0000256" key="9">
    <source>
        <dbReference type="ARBA" id="ARBA00048809"/>
    </source>
</evidence>
<keyword evidence="4" id="KW-0533">Nickel</keyword>
<dbReference type="EMBL" id="JAOTOJ010000001">
    <property type="protein sequence ID" value="KAK9411674.1"/>
    <property type="molecule type" value="Genomic_DNA"/>
</dbReference>
<reference evidence="12 13" key="1">
    <citation type="journal article" date="2024" name="Proc. Natl. Acad. Sci. U.S.A.">
        <title>The genetic regulatory architecture and epigenomic basis for age-related changes in rattlesnake venom.</title>
        <authorList>
            <person name="Hogan M.P."/>
            <person name="Holding M.L."/>
            <person name="Nystrom G.S."/>
            <person name="Colston T.J."/>
            <person name="Bartlett D.A."/>
            <person name="Mason A.J."/>
            <person name="Ellsworth S.A."/>
            <person name="Rautsaw R.M."/>
            <person name="Lawrence K.C."/>
            <person name="Strickland J.L."/>
            <person name="He B."/>
            <person name="Fraser P."/>
            <person name="Margres M.J."/>
            <person name="Gilbert D.M."/>
            <person name="Gibbs H.L."/>
            <person name="Parkinson C.L."/>
            <person name="Rokyta D.R."/>
        </authorList>
    </citation>
    <scope>NUCLEOTIDE SEQUENCE [LARGE SCALE GENOMIC DNA]</scope>
    <source>
        <strain evidence="12">DRR0105</strain>
    </source>
</reference>